<reference evidence="3" key="1">
    <citation type="submission" date="2020-09" db="EMBL/GenBank/DDBJ databases">
        <title>Complete genome sequence of Pseudomonas taiwanensis CC, a plant growth-promoting and biotite-weathering strain.</title>
        <authorList>
            <person name="Cheng C."/>
        </authorList>
    </citation>
    <scope>NUCLEOTIDE SEQUENCE [LARGE SCALE GENOMIC DNA]</scope>
    <source>
        <strain evidence="3">WRS8</strain>
    </source>
</reference>
<dbReference type="Proteomes" id="UP000593847">
    <property type="component" value="Chromosome"/>
</dbReference>
<evidence type="ECO:0000259" key="2">
    <source>
        <dbReference type="Pfam" id="PF01266"/>
    </source>
</evidence>
<dbReference type="SUPFAM" id="SSF51905">
    <property type="entry name" value="FAD/NAD(P)-binding domain"/>
    <property type="match status" value="1"/>
</dbReference>
<sequence length="431" mass="46567">MNVVVVGAGIVGVCTALELIKAGAKVTIVESELPGGEQSASHGNGAWLSPASVVPMSMPGLWRKVPGYLLDRSGPLTIRWKSLPGLASWLFKFTLAGSTTAKVERTSRALNKLLRDAPSRHMRLAEEAGLGHLIRQDGLLYAYPDKAAFATESLSWRLRQINGVRWQEWDERMIKNAIPHLASKYKFGAWVQDGAHCLNPGEYVGGLVSYAVSLGADFIKGTVTKIDTKGNLYINGELVTTDKIVVACGIHSRVLAKMIGDDVPMRSERGYNVVIKNPKFQLAVPVMPSDGRMANTSTNEGLRLSGQVELADENAAPDWRRSDILLHHAADTYPSLVGEKYDPATMTRWMGKRPSTSDGLPVISPSRASSRVVYAFGHGHVGLAAAPKTAEIISQIVMDGAVQTSYSEFSVNRFYGGLDTPVTVGGKQSLP</sequence>
<dbReference type="Pfam" id="PF01266">
    <property type="entry name" value="DAO"/>
    <property type="match status" value="1"/>
</dbReference>
<dbReference type="InterPro" id="IPR006076">
    <property type="entry name" value="FAD-dep_OxRdtase"/>
</dbReference>
<dbReference type="AlphaFoldDB" id="A0A7L9GAS7"/>
<name>A0A7L9GAS7_9PSED</name>
<feature type="domain" description="FAD dependent oxidoreductase" evidence="2">
    <location>
        <begin position="3"/>
        <end position="395"/>
    </location>
</feature>
<protein>
    <submittedName>
        <fullName evidence="3">FAD-binding oxidoreductase</fullName>
    </submittedName>
</protein>
<evidence type="ECO:0000313" key="3">
    <source>
        <dbReference type="EMBL" id="QOJ89502.1"/>
    </source>
</evidence>
<gene>
    <name evidence="3" type="ORF">ICN73_16665</name>
</gene>
<dbReference type="PANTHER" id="PTHR13847:SF289">
    <property type="entry name" value="GLYCINE OXIDASE"/>
    <property type="match status" value="1"/>
</dbReference>
<accession>A0A7L9GAS7</accession>
<evidence type="ECO:0000313" key="4">
    <source>
        <dbReference type="Proteomes" id="UP000593847"/>
    </source>
</evidence>
<keyword evidence="1" id="KW-0560">Oxidoreductase</keyword>
<dbReference type="Gene3D" id="3.30.9.10">
    <property type="entry name" value="D-Amino Acid Oxidase, subunit A, domain 2"/>
    <property type="match status" value="1"/>
</dbReference>
<dbReference type="KEGG" id="ptai:ICN73_16665"/>
<dbReference type="GO" id="GO:0005737">
    <property type="term" value="C:cytoplasm"/>
    <property type="evidence" value="ECO:0007669"/>
    <property type="project" value="TreeGrafter"/>
</dbReference>
<dbReference type="PANTHER" id="PTHR13847">
    <property type="entry name" value="SARCOSINE DEHYDROGENASE-RELATED"/>
    <property type="match status" value="1"/>
</dbReference>
<evidence type="ECO:0000256" key="1">
    <source>
        <dbReference type="ARBA" id="ARBA00023002"/>
    </source>
</evidence>
<dbReference type="GO" id="GO:0016491">
    <property type="term" value="F:oxidoreductase activity"/>
    <property type="evidence" value="ECO:0007669"/>
    <property type="project" value="UniProtKB-KW"/>
</dbReference>
<dbReference type="EMBL" id="CP062699">
    <property type="protein sequence ID" value="QOJ89502.1"/>
    <property type="molecule type" value="Genomic_DNA"/>
</dbReference>
<keyword evidence="4" id="KW-1185">Reference proteome</keyword>
<dbReference type="RefSeq" id="WP_192907300.1">
    <property type="nucleotide sequence ID" value="NZ_CP062699.1"/>
</dbReference>
<organism evidence="3 4">
    <name type="scientific">Pseudomonas taiwanensis</name>
    <dbReference type="NCBI Taxonomy" id="470150"/>
    <lineage>
        <taxon>Bacteria</taxon>
        <taxon>Pseudomonadati</taxon>
        <taxon>Pseudomonadota</taxon>
        <taxon>Gammaproteobacteria</taxon>
        <taxon>Pseudomonadales</taxon>
        <taxon>Pseudomonadaceae</taxon>
        <taxon>Pseudomonas</taxon>
    </lineage>
</organism>
<proteinExistence type="predicted"/>
<dbReference type="PRINTS" id="PR00420">
    <property type="entry name" value="RNGMNOXGNASE"/>
</dbReference>
<dbReference type="Gene3D" id="3.50.50.60">
    <property type="entry name" value="FAD/NAD(P)-binding domain"/>
    <property type="match status" value="2"/>
</dbReference>
<dbReference type="InterPro" id="IPR036188">
    <property type="entry name" value="FAD/NAD-bd_sf"/>
</dbReference>
<dbReference type="SUPFAM" id="SSF54373">
    <property type="entry name" value="FAD-linked reductases, C-terminal domain"/>
    <property type="match status" value="1"/>
</dbReference>